<dbReference type="Pfam" id="PF00151">
    <property type="entry name" value="Lipase"/>
    <property type="match status" value="1"/>
</dbReference>
<comment type="subcellular location">
    <subcellularLocation>
        <location evidence="1">Secreted</location>
    </subcellularLocation>
</comment>
<feature type="domain" description="Lipase" evidence="5">
    <location>
        <begin position="2"/>
        <end position="67"/>
    </location>
</feature>
<organism evidence="6">
    <name type="scientific">Notodromas monacha</name>
    <dbReference type="NCBI Taxonomy" id="399045"/>
    <lineage>
        <taxon>Eukaryota</taxon>
        <taxon>Metazoa</taxon>
        <taxon>Ecdysozoa</taxon>
        <taxon>Arthropoda</taxon>
        <taxon>Crustacea</taxon>
        <taxon>Oligostraca</taxon>
        <taxon>Ostracoda</taxon>
        <taxon>Podocopa</taxon>
        <taxon>Podocopida</taxon>
        <taxon>Cypridocopina</taxon>
        <taxon>Cypridoidea</taxon>
        <taxon>Cyprididae</taxon>
        <taxon>Notodromas</taxon>
    </lineage>
</organism>
<dbReference type="Proteomes" id="UP000678499">
    <property type="component" value="Unassembled WGS sequence"/>
</dbReference>
<evidence type="ECO:0000259" key="5">
    <source>
        <dbReference type="Pfam" id="PF00151"/>
    </source>
</evidence>
<dbReference type="GO" id="GO:0016042">
    <property type="term" value="P:lipid catabolic process"/>
    <property type="evidence" value="ECO:0007669"/>
    <property type="project" value="TreeGrafter"/>
</dbReference>
<gene>
    <name evidence="6" type="ORF">NMOB1V02_LOCUS13748</name>
</gene>
<evidence type="ECO:0000256" key="3">
    <source>
        <dbReference type="ARBA" id="ARBA00022525"/>
    </source>
</evidence>
<dbReference type="Gene3D" id="3.40.50.1820">
    <property type="entry name" value="alpha/beta hydrolase"/>
    <property type="match status" value="1"/>
</dbReference>
<dbReference type="InterPro" id="IPR000734">
    <property type="entry name" value="TAG_lipase"/>
</dbReference>
<dbReference type="OrthoDB" id="199913at2759"/>
<sequence>GQAVANTELVGRIVGNFMKELQDKYTGTYADIAQMHCIGLSLGAQICGHVGQWVQRTFGKKLARISGTVLY</sequence>
<proteinExistence type="inferred from homology"/>
<evidence type="ECO:0000256" key="4">
    <source>
        <dbReference type="RuleBase" id="RU004262"/>
    </source>
</evidence>
<reference evidence="6" key="1">
    <citation type="submission" date="2020-11" db="EMBL/GenBank/DDBJ databases">
        <authorList>
            <person name="Tran Van P."/>
        </authorList>
    </citation>
    <scope>NUCLEOTIDE SEQUENCE</scope>
</reference>
<dbReference type="EMBL" id="OA934053">
    <property type="protein sequence ID" value="CAD7286146.1"/>
    <property type="molecule type" value="Genomic_DNA"/>
</dbReference>
<keyword evidence="7" id="KW-1185">Reference proteome</keyword>
<comment type="similarity">
    <text evidence="2 4">Belongs to the AB hydrolase superfamily. Lipase family.</text>
</comment>
<keyword evidence="3" id="KW-0964">Secreted</keyword>
<dbReference type="InterPro" id="IPR029058">
    <property type="entry name" value="AB_hydrolase_fold"/>
</dbReference>
<dbReference type="AlphaFoldDB" id="A0A7R9C2P8"/>
<dbReference type="SUPFAM" id="SSF53474">
    <property type="entry name" value="alpha/beta-Hydrolases"/>
    <property type="match status" value="1"/>
</dbReference>
<evidence type="ECO:0000313" key="7">
    <source>
        <dbReference type="Proteomes" id="UP000678499"/>
    </source>
</evidence>
<dbReference type="EMBL" id="CAJPEX010052016">
    <property type="protein sequence ID" value="CAG0926298.1"/>
    <property type="molecule type" value="Genomic_DNA"/>
</dbReference>
<evidence type="ECO:0000313" key="6">
    <source>
        <dbReference type="EMBL" id="CAD7286146.1"/>
    </source>
</evidence>
<dbReference type="InterPro" id="IPR013818">
    <property type="entry name" value="Lipase"/>
</dbReference>
<feature type="non-terminal residue" evidence="6">
    <location>
        <position position="1"/>
    </location>
</feature>
<dbReference type="GO" id="GO:0005615">
    <property type="term" value="C:extracellular space"/>
    <property type="evidence" value="ECO:0007669"/>
    <property type="project" value="TreeGrafter"/>
</dbReference>
<name>A0A7R9C2P8_9CRUS</name>
<accession>A0A7R9C2P8</accession>
<dbReference type="GO" id="GO:0016298">
    <property type="term" value="F:lipase activity"/>
    <property type="evidence" value="ECO:0007669"/>
    <property type="project" value="InterPro"/>
</dbReference>
<evidence type="ECO:0000256" key="1">
    <source>
        <dbReference type="ARBA" id="ARBA00004613"/>
    </source>
</evidence>
<protein>
    <recommendedName>
        <fullName evidence="5">Lipase domain-containing protein</fullName>
    </recommendedName>
</protein>
<evidence type="ECO:0000256" key="2">
    <source>
        <dbReference type="ARBA" id="ARBA00010701"/>
    </source>
</evidence>
<dbReference type="PANTHER" id="PTHR11610">
    <property type="entry name" value="LIPASE"/>
    <property type="match status" value="1"/>
</dbReference>